<dbReference type="GO" id="GO:0016810">
    <property type="term" value="F:hydrolase activity, acting on carbon-nitrogen (but not peptide) bonds"/>
    <property type="evidence" value="ECO:0007669"/>
    <property type="project" value="InterPro"/>
</dbReference>
<evidence type="ECO:0000313" key="6">
    <source>
        <dbReference type="EMBL" id="BAF88503.1"/>
    </source>
</evidence>
<dbReference type="KEGG" id="azc:AZC_2505"/>
<evidence type="ECO:0000259" key="5">
    <source>
        <dbReference type="Pfam" id="PF01522"/>
    </source>
</evidence>
<dbReference type="AlphaFoldDB" id="A8IAG4"/>
<reference evidence="6 7" key="4">
    <citation type="journal article" date="2009" name="Appl. Environ. Microbiol.">
        <title>Comparative genome-wide transcriptional profiling of Azorhizobium caulinodans ORS571 grown under free-living and symbiotic conditions.</title>
        <authorList>
            <person name="Tsukada S."/>
            <person name="Aono T."/>
            <person name="Akiba N."/>
            <person name="Lee KB."/>
            <person name="Liu CT."/>
            <person name="Toyazaki H."/>
            <person name="Oyaizu H."/>
        </authorList>
    </citation>
    <scope>NUCLEOTIDE SEQUENCE [LARGE SCALE GENOMIC DNA]</scope>
    <source>
        <strain evidence="7">ATCC 43989 / DSM 5975 / JCM 20966 / LMG 6465 / NBRC 14845 / NCIMB 13405 / ORS 571</strain>
    </source>
</reference>
<gene>
    <name evidence="6" type="ordered locus">AZC_2505</name>
</gene>
<organism evidence="6 7">
    <name type="scientific">Azorhizobium caulinodans (strain ATCC 43989 / DSM 5975 / JCM 20966 / LMG 6465 / NBRC 14845 / NCIMB 13405 / ORS 571)</name>
    <dbReference type="NCBI Taxonomy" id="438753"/>
    <lineage>
        <taxon>Bacteria</taxon>
        <taxon>Pseudomonadati</taxon>
        <taxon>Pseudomonadota</taxon>
        <taxon>Alphaproteobacteria</taxon>
        <taxon>Hyphomicrobiales</taxon>
        <taxon>Xanthobacteraceae</taxon>
        <taxon>Azorhizobium</taxon>
    </lineage>
</organism>
<dbReference type="InterPro" id="IPR011330">
    <property type="entry name" value="Glyco_hydro/deAcase_b/a-brl"/>
</dbReference>
<evidence type="ECO:0000256" key="2">
    <source>
        <dbReference type="ARBA" id="ARBA00010973"/>
    </source>
</evidence>
<dbReference type="CDD" id="cd10979">
    <property type="entry name" value="CE4_PuuE_like"/>
    <property type="match status" value="1"/>
</dbReference>
<feature type="domain" description="NodB homology" evidence="5">
    <location>
        <begin position="85"/>
        <end position="195"/>
    </location>
</feature>
<comment type="similarity">
    <text evidence="2">Belongs to the polysaccharide deacetylase family.</text>
</comment>
<evidence type="ECO:0000256" key="3">
    <source>
        <dbReference type="ARBA" id="ARBA00020071"/>
    </source>
</evidence>
<evidence type="ECO:0000256" key="1">
    <source>
        <dbReference type="ARBA" id="ARBA00003236"/>
    </source>
</evidence>
<protein>
    <recommendedName>
        <fullName evidence="3">Chitooligosaccharide deacetylase</fullName>
    </recommendedName>
    <alternativeName>
        <fullName evidence="4">Nodulation protein B</fullName>
    </alternativeName>
</protein>
<reference evidence="6 7" key="5">
    <citation type="journal article" date="2010" name="Appl. Environ. Microbiol.">
        <title>phrR-like gene praR of Azorhizobium caulinodans ORS571 is essential for symbiosis with Sesbania rostrata and is involved in expression of reb genes.</title>
        <authorList>
            <person name="Akiba N."/>
            <person name="Aono T."/>
            <person name="Toyazaki H."/>
            <person name="Sato S."/>
            <person name="Oyaizu H."/>
        </authorList>
    </citation>
    <scope>NUCLEOTIDE SEQUENCE [LARGE SCALE GENOMIC DNA]</scope>
    <source>
        <strain evidence="7">ATCC 43989 / DSM 5975 / JCM 20966 / LMG 6465 / NBRC 14845 / NCIMB 13405 / ORS 571</strain>
    </source>
</reference>
<dbReference type="HOGENOM" id="CLU_029940_0_2_5"/>
<dbReference type="PANTHER" id="PTHR43123">
    <property type="entry name" value="POLYSACCHARIDE DEACETYLASE-RELATED"/>
    <property type="match status" value="1"/>
</dbReference>
<evidence type="ECO:0000313" key="7">
    <source>
        <dbReference type="Proteomes" id="UP000000270"/>
    </source>
</evidence>
<reference evidence="7" key="2">
    <citation type="submission" date="2007-04" db="EMBL/GenBank/DDBJ databases">
        <title>Complete genome sequence of the nitrogen-fixing bacterium Azorhizobium caulinodans ORS571.</title>
        <authorList>
            <person name="Lee K.B."/>
            <person name="Backer P.D."/>
            <person name="Aono T."/>
            <person name="Liu C.T."/>
            <person name="Suzuki S."/>
            <person name="Suzuki T."/>
            <person name="Kaneko T."/>
            <person name="Yamada M."/>
            <person name="Tabata S."/>
            <person name="Kupfer D.M."/>
            <person name="Najar F.Z."/>
            <person name="Wiley G.B."/>
            <person name="Roe B."/>
            <person name="Binnewies T."/>
            <person name="Ussery D."/>
            <person name="Vereecke D."/>
            <person name="Gevers D."/>
            <person name="Holsters M."/>
            <person name="Oyaizu H."/>
        </authorList>
    </citation>
    <scope>NUCLEOTIDE SEQUENCE [LARGE SCALE GENOMIC DNA]</scope>
    <source>
        <strain evidence="7">ATCC 43989 / DSM 5975 / JCM 20966 / LMG 6465 / NBRC 14845 / NCIMB 13405 / ORS 571</strain>
    </source>
</reference>
<dbReference type="Pfam" id="PF01522">
    <property type="entry name" value="Polysacc_deac_1"/>
    <property type="match status" value="1"/>
</dbReference>
<name>A8IAG4_AZOC5</name>
<evidence type="ECO:0000256" key="4">
    <source>
        <dbReference type="ARBA" id="ARBA00032976"/>
    </source>
</evidence>
<sequence length="312" mass="34275">MGRLHHLPLNASGSPARTVMANPRIPYRFSTSAPPLPPLNGKRILVHLVVNVEHWQFDRAMPRTIITPPHGQGSIPDVPNFSWADYGMRAGLPRILDLFRARGLPASTSFNAGVIDAYPQAAEAMLRAGWEFIGHGLHQKAIQNTDGDAEAEMIAAALDKIAGFTGARPRGWLSPGLRESERTPDLLKAQGVDYVCDWVVDDVPNWMTTAHGPLVAMPYNLEINDSIIYAIERHATGEMEKRLRHTLALFEAECTRSPRVLALGLHPHLISVPHRMHELVNMVDALAASPEVAFVTGSQICDWFTTAASPES</sequence>
<dbReference type="InterPro" id="IPR002509">
    <property type="entry name" value="NODB_dom"/>
</dbReference>
<reference evidence="6 7" key="1">
    <citation type="journal article" date="2007" name="Appl. Environ. Microbiol.">
        <title>Rhizobial factors required for stem nodule maturation and maintenance in Sesbania rostrata-Azorhizobium caulinodans ORS571 symbiosis.</title>
        <authorList>
            <person name="Suzuki S."/>
            <person name="Aono T."/>
            <person name="Lee KB."/>
            <person name="Suzuki T."/>
            <person name="Liu CT."/>
            <person name="Miwa H."/>
            <person name="Wakao S."/>
            <person name="Iki T."/>
            <person name="Oyaizu H."/>
        </authorList>
    </citation>
    <scope>NUCLEOTIDE SEQUENCE [LARGE SCALE GENOMIC DNA]</scope>
    <source>
        <strain evidence="7">ATCC 43989 / DSM 5975 / JCM 20966 / LMG 6465 / NBRC 14845 / NCIMB 13405 / ORS 571</strain>
    </source>
</reference>
<accession>A8IAG4</accession>
<dbReference type="STRING" id="438753.AZC_2505"/>
<keyword evidence="7" id="KW-1185">Reference proteome</keyword>
<dbReference type="Proteomes" id="UP000000270">
    <property type="component" value="Chromosome"/>
</dbReference>
<comment type="function">
    <text evidence="1">Is involved in generating a small heat-stable compound (Nod), an acylated oligomer of N-acetylglucosamine, that stimulates mitosis in various plant protoplasts.</text>
</comment>
<dbReference type="Gene3D" id="3.20.20.370">
    <property type="entry name" value="Glycoside hydrolase/deacetylase"/>
    <property type="match status" value="1"/>
</dbReference>
<reference evidence="6 7" key="6">
    <citation type="journal article" date="2011" name="Appl. Environ. Microbiol.">
        <title>Involvement of the azorhizobial chromosome partition gene (parA) in the onset of bacteroid differentiation during Sesbania rostrata stem nodule development.</title>
        <authorList>
            <person name="Liu CT."/>
            <person name="Lee KB."/>
            <person name="Wang YS."/>
            <person name="Peng MH."/>
            <person name="Lee KT."/>
            <person name="Suzuki S."/>
            <person name="Suzuki T."/>
            <person name="Oyaizu H."/>
        </authorList>
    </citation>
    <scope>NUCLEOTIDE SEQUENCE [LARGE SCALE GENOMIC DNA]</scope>
    <source>
        <strain evidence="7">ATCC 43989 / DSM 5975 / JCM 20966 / LMG 6465 / NBRC 14845 / NCIMB 13405 / ORS 571</strain>
    </source>
</reference>
<dbReference type="EMBL" id="AP009384">
    <property type="protein sequence ID" value="BAF88503.1"/>
    <property type="molecule type" value="Genomic_DNA"/>
</dbReference>
<dbReference type="SUPFAM" id="SSF88713">
    <property type="entry name" value="Glycoside hydrolase/deacetylase"/>
    <property type="match status" value="1"/>
</dbReference>
<dbReference type="eggNOG" id="COG0726">
    <property type="taxonomic scope" value="Bacteria"/>
</dbReference>
<proteinExistence type="inferred from homology"/>
<reference evidence="6 7" key="3">
    <citation type="journal article" date="2008" name="BMC Genomics">
        <title>The genome of the versatile nitrogen fixer Azorhizobium caulinodans ORS571.</title>
        <authorList>
            <person name="Lee KB."/>
            <person name="Backer P.D."/>
            <person name="Aono T."/>
            <person name="Liu CT."/>
            <person name="Suzuki S."/>
            <person name="Suzuki T."/>
            <person name="Kaneko T."/>
            <person name="Yamada M."/>
            <person name="Tabata S."/>
            <person name="Kupfer D.M."/>
            <person name="Najar F.Z."/>
            <person name="Wiley G.B."/>
            <person name="Roe B."/>
            <person name="Binnewies T.T."/>
            <person name="Ussery D.W."/>
            <person name="D'Haeze W."/>
            <person name="Herder J.D."/>
            <person name="Gevers D."/>
            <person name="Vereecke D."/>
            <person name="Holsters M."/>
            <person name="Oyaizu H."/>
        </authorList>
    </citation>
    <scope>NUCLEOTIDE SEQUENCE [LARGE SCALE GENOMIC DNA]</scope>
    <source>
        <strain evidence="7">ATCC 43989 / DSM 5975 / JCM 20966 / LMG 6465 / NBRC 14845 / NCIMB 13405 / ORS 571</strain>
    </source>
</reference>
<dbReference type="GO" id="GO:0005975">
    <property type="term" value="P:carbohydrate metabolic process"/>
    <property type="evidence" value="ECO:0007669"/>
    <property type="project" value="InterPro"/>
</dbReference>
<dbReference type="PANTHER" id="PTHR43123:SF4">
    <property type="entry name" value="POLYSACCHARIDE DEACETYLASE"/>
    <property type="match status" value="1"/>
</dbReference>